<dbReference type="RefSeq" id="WP_166411823.1">
    <property type="nucleotide sequence ID" value="NZ_CP049869.1"/>
</dbReference>
<dbReference type="EMBL" id="CP049869">
    <property type="protein sequence ID" value="QIK79436.1"/>
    <property type="molecule type" value="Genomic_DNA"/>
</dbReference>
<dbReference type="AlphaFoldDB" id="A0A6G7YRR9"/>
<dbReference type="InterPro" id="IPR009875">
    <property type="entry name" value="PilZ_domain"/>
</dbReference>
<dbReference type="KEGG" id="spii:G7077_11495"/>
<feature type="domain" description="PilZ" evidence="1">
    <location>
        <begin position="16"/>
        <end position="83"/>
    </location>
</feature>
<dbReference type="GO" id="GO:0035438">
    <property type="term" value="F:cyclic-di-GMP binding"/>
    <property type="evidence" value="ECO:0007669"/>
    <property type="project" value="InterPro"/>
</dbReference>
<accession>A0A6G7YRR9</accession>
<evidence type="ECO:0000313" key="3">
    <source>
        <dbReference type="Proteomes" id="UP000503222"/>
    </source>
</evidence>
<proteinExistence type="predicted"/>
<reference evidence="2 3" key="1">
    <citation type="submission" date="2020-03" db="EMBL/GenBank/DDBJ databases">
        <title>Sphingomonas sp. nov., isolated from fish.</title>
        <authorList>
            <person name="Hyun D.-W."/>
            <person name="Bae J.-W."/>
        </authorList>
    </citation>
    <scope>NUCLEOTIDE SEQUENCE [LARGE SCALE GENOMIC DNA]</scope>
    <source>
        <strain evidence="2 3">HDW15B</strain>
    </source>
</reference>
<dbReference type="Pfam" id="PF07238">
    <property type="entry name" value="PilZ"/>
    <property type="match status" value="1"/>
</dbReference>
<sequence>MKAQEDQLPDAAKRPARVRVLQPATVTRSSGEEQAVTVTDISANGFSLEGQSGLSVGEQIYLRLGKQGNVQGEIRWVAEAKAGGMLFESSPVGRT</sequence>
<evidence type="ECO:0000313" key="2">
    <source>
        <dbReference type="EMBL" id="QIK79436.1"/>
    </source>
</evidence>
<evidence type="ECO:0000259" key="1">
    <source>
        <dbReference type="Pfam" id="PF07238"/>
    </source>
</evidence>
<dbReference type="SUPFAM" id="SSF141371">
    <property type="entry name" value="PilZ domain-like"/>
    <property type="match status" value="1"/>
</dbReference>
<name>A0A6G7YRR9_9SPHN</name>
<dbReference type="Gene3D" id="2.40.10.220">
    <property type="entry name" value="predicted glycosyltransferase like domains"/>
    <property type="match status" value="1"/>
</dbReference>
<protein>
    <submittedName>
        <fullName evidence="2">PilZ domain-containing protein</fullName>
    </submittedName>
</protein>
<organism evidence="2 3">
    <name type="scientific">Sphingomonas piscis</name>
    <dbReference type="NCBI Taxonomy" id="2714943"/>
    <lineage>
        <taxon>Bacteria</taxon>
        <taxon>Pseudomonadati</taxon>
        <taxon>Pseudomonadota</taxon>
        <taxon>Alphaproteobacteria</taxon>
        <taxon>Sphingomonadales</taxon>
        <taxon>Sphingomonadaceae</taxon>
        <taxon>Sphingomonas</taxon>
    </lineage>
</organism>
<gene>
    <name evidence="2" type="ORF">G7077_11495</name>
</gene>
<keyword evidence="3" id="KW-1185">Reference proteome</keyword>
<dbReference type="Proteomes" id="UP000503222">
    <property type="component" value="Chromosome"/>
</dbReference>